<name>A0A0V0QYL1_PSEPJ</name>
<keyword evidence="2" id="KW-1185">Reference proteome</keyword>
<dbReference type="AlphaFoldDB" id="A0A0V0QYL1"/>
<dbReference type="Proteomes" id="UP000054937">
    <property type="component" value="Unassembled WGS sequence"/>
</dbReference>
<accession>A0A0V0QYL1</accession>
<dbReference type="EMBL" id="LDAU01000083">
    <property type="protein sequence ID" value="KRX07404.1"/>
    <property type="molecule type" value="Genomic_DNA"/>
</dbReference>
<protein>
    <submittedName>
        <fullName evidence="1">Uncharacterized protein</fullName>
    </submittedName>
</protein>
<reference evidence="1 2" key="1">
    <citation type="journal article" date="2015" name="Sci. Rep.">
        <title>Genome of the facultative scuticociliatosis pathogen Pseudocohnilembus persalinus provides insight into its virulence through horizontal gene transfer.</title>
        <authorList>
            <person name="Xiong J."/>
            <person name="Wang G."/>
            <person name="Cheng J."/>
            <person name="Tian M."/>
            <person name="Pan X."/>
            <person name="Warren A."/>
            <person name="Jiang C."/>
            <person name="Yuan D."/>
            <person name="Miao W."/>
        </authorList>
    </citation>
    <scope>NUCLEOTIDE SEQUENCE [LARGE SCALE GENOMIC DNA]</scope>
    <source>
        <strain evidence="1">36N120E</strain>
    </source>
</reference>
<organism evidence="1 2">
    <name type="scientific">Pseudocohnilembus persalinus</name>
    <name type="common">Ciliate</name>
    <dbReference type="NCBI Taxonomy" id="266149"/>
    <lineage>
        <taxon>Eukaryota</taxon>
        <taxon>Sar</taxon>
        <taxon>Alveolata</taxon>
        <taxon>Ciliophora</taxon>
        <taxon>Intramacronucleata</taxon>
        <taxon>Oligohymenophorea</taxon>
        <taxon>Scuticociliatia</taxon>
        <taxon>Philasterida</taxon>
        <taxon>Pseudocohnilembidae</taxon>
        <taxon>Pseudocohnilembus</taxon>
    </lineage>
</organism>
<proteinExistence type="predicted"/>
<sequence length="105" mass="12541">MDQIQTEPDFDMLEVKRYVENTVWIYKSSGGWNNQKVYFQADGKVKMKGDIMGYWGIQGRALYFQVKNSSYREESCVAIYISQTRIEWLKINYMEHVYMVAEKEN</sequence>
<evidence type="ECO:0000313" key="2">
    <source>
        <dbReference type="Proteomes" id="UP000054937"/>
    </source>
</evidence>
<gene>
    <name evidence="1" type="ORF">PPERSA_03237</name>
</gene>
<evidence type="ECO:0000313" key="1">
    <source>
        <dbReference type="EMBL" id="KRX07404.1"/>
    </source>
</evidence>
<dbReference type="InParanoid" id="A0A0V0QYL1"/>
<comment type="caution">
    <text evidence="1">The sequence shown here is derived from an EMBL/GenBank/DDBJ whole genome shotgun (WGS) entry which is preliminary data.</text>
</comment>